<dbReference type="RefSeq" id="WP_317637602.1">
    <property type="nucleotide sequence ID" value="NZ_AP026803.1"/>
</dbReference>
<evidence type="ECO:0000313" key="2">
    <source>
        <dbReference type="EMBL" id="BDR59880.1"/>
    </source>
</evidence>
<feature type="coiled-coil region" evidence="1">
    <location>
        <begin position="115"/>
        <end position="156"/>
    </location>
</feature>
<proteinExistence type="predicted"/>
<dbReference type="SUPFAM" id="SSF46955">
    <property type="entry name" value="Putative DNA-binding domain"/>
    <property type="match status" value="1"/>
</dbReference>
<keyword evidence="3" id="KW-1185">Reference proteome</keyword>
<organism evidence="2 3">
    <name type="scientific">Lactobacillus xylocopicola</name>
    <dbReference type="NCBI Taxonomy" id="2976676"/>
    <lineage>
        <taxon>Bacteria</taxon>
        <taxon>Bacillati</taxon>
        <taxon>Bacillota</taxon>
        <taxon>Bacilli</taxon>
        <taxon>Lactobacillales</taxon>
        <taxon>Lactobacillaceae</taxon>
        <taxon>Lactobacillus</taxon>
    </lineage>
</organism>
<accession>A0ABN6SHW0</accession>
<evidence type="ECO:0000256" key="1">
    <source>
        <dbReference type="SAM" id="Coils"/>
    </source>
</evidence>
<gene>
    <name evidence="2" type="ORF">KIM322_01410</name>
</gene>
<dbReference type="Gene3D" id="1.10.1660.10">
    <property type="match status" value="1"/>
</dbReference>
<dbReference type="EMBL" id="AP026803">
    <property type="protein sequence ID" value="BDR59880.1"/>
    <property type="molecule type" value="Genomic_DNA"/>
</dbReference>
<protein>
    <submittedName>
        <fullName evidence="2">Transcriptional regulator</fullName>
    </submittedName>
</protein>
<reference evidence="2 3" key="1">
    <citation type="journal article" date="2023" name="Microbiol. Spectr.">
        <title>Symbiosis of Carpenter Bees with Uncharacterized Lactic Acid Bacteria Showing NAD Auxotrophy.</title>
        <authorList>
            <person name="Kawasaki S."/>
            <person name="Ozawa K."/>
            <person name="Mori T."/>
            <person name="Yamamoto A."/>
            <person name="Ito M."/>
            <person name="Ohkuma M."/>
            <person name="Sakamoto M."/>
            <person name="Matsutani M."/>
        </authorList>
    </citation>
    <scope>NUCLEOTIDE SEQUENCE [LARGE SCALE GENOMIC DNA]</scope>
    <source>
        <strain evidence="2 3">Kim32-2</strain>
    </source>
</reference>
<evidence type="ECO:0000313" key="3">
    <source>
        <dbReference type="Proteomes" id="UP001321741"/>
    </source>
</evidence>
<dbReference type="Proteomes" id="UP001321741">
    <property type="component" value="Chromosome"/>
</dbReference>
<keyword evidence="1" id="KW-0175">Coiled coil</keyword>
<dbReference type="InterPro" id="IPR009061">
    <property type="entry name" value="DNA-bd_dom_put_sf"/>
</dbReference>
<name>A0ABN6SHW0_9LACO</name>
<sequence length="245" mass="27983">MTSDKHHFEELTAPAATAKELQISVATLRKYSLIVERVTGKADYYVRTKQKARLYSKQDLQDLKDFHQLAQEHGLTLQEAAQQVFAVSDQNTKTEAEDKGAKQEVMSTPQMTKLLNAFQQTIEQQNTELANLHQQLDRIEKQNQELLENQQTAVDSEKLAALPDISGIVSETGLEAEVPVERPLTATEKRAQVMQDEQKPSDQVHEEILSKAKENAEKIANDHRTLADMQVEPTKQHWWHRFIDM</sequence>